<accession>A0A8J6Q7U9</accession>
<dbReference type="GO" id="GO:0016702">
    <property type="term" value="F:oxidoreductase activity, acting on single donors with incorporation of molecular oxygen, incorporation of two atoms of oxygen"/>
    <property type="evidence" value="ECO:0007669"/>
    <property type="project" value="InterPro"/>
</dbReference>
<reference evidence="6" key="2">
    <citation type="submission" date="2020-09" db="EMBL/GenBank/DDBJ databases">
        <authorList>
            <person name="Wu Z."/>
        </authorList>
    </citation>
    <scope>NUCLEOTIDE SEQUENCE</scope>
    <source>
        <strain evidence="6">SC17</strain>
    </source>
</reference>
<dbReference type="GO" id="GO:0008199">
    <property type="term" value="F:ferric iron binding"/>
    <property type="evidence" value="ECO:0007669"/>
    <property type="project" value="InterPro"/>
</dbReference>
<evidence type="ECO:0000259" key="5">
    <source>
        <dbReference type="Pfam" id="PF00775"/>
    </source>
</evidence>
<dbReference type="InterPro" id="IPR000627">
    <property type="entry name" value="Intradiol_dOase_C"/>
</dbReference>
<evidence type="ECO:0000256" key="4">
    <source>
        <dbReference type="SAM" id="SignalP"/>
    </source>
</evidence>
<evidence type="ECO:0000256" key="2">
    <source>
        <dbReference type="ARBA" id="ARBA00022964"/>
    </source>
</evidence>
<dbReference type="PANTHER" id="PTHR33711:SF10">
    <property type="entry name" value="INTRADIOL RING-CLEAVAGE DIOXYGENASES DOMAIN-CONTAINING PROTEIN"/>
    <property type="match status" value="1"/>
</dbReference>
<dbReference type="EMBL" id="JACVXC010000003">
    <property type="protein sequence ID" value="MBD0835466.1"/>
    <property type="molecule type" value="Genomic_DNA"/>
</dbReference>
<dbReference type="Pfam" id="PF00775">
    <property type="entry name" value="Dioxygenase_C"/>
    <property type="match status" value="1"/>
</dbReference>
<evidence type="ECO:0000256" key="1">
    <source>
        <dbReference type="ARBA" id="ARBA00007825"/>
    </source>
</evidence>
<evidence type="ECO:0000256" key="3">
    <source>
        <dbReference type="ARBA" id="ARBA00023002"/>
    </source>
</evidence>
<dbReference type="SUPFAM" id="SSF49482">
    <property type="entry name" value="Aromatic compound dioxygenase"/>
    <property type="match status" value="1"/>
</dbReference>
<dbReference type="RefSeq" id="WP_188215963.1">
    <property type="nucleotide sequence ID" value="NZ_BAABGH010000005.1"/>
</dbReference>
<dbReference type="Proteomes" id="UP000602057">
    <property type="component" value="Unassembled WGS sequence"/>
</dbReference>
<comment type="caution">
    <text evidence="6">The sequence shown here is derived from an EMBL/GenBank/DDBJ whole genome shotgun (WGS) entry which is preliminary data.</text>
</comment>
<evidence type="ECO:0000313" key="7">
    <source>
        <dbReference type="Proteomes" id="UP000602057"/>
    </source>
</evidence>
<keyword evidence="4" id="KW-0732">Signal</keyword>
<dbReference type="Gene3D" id="2.60.130.10">
    <property type="entry name" value="Aromatic compound dioxygenase"/>
    <property type="match status" value="1"/>
</dbReference>
<keyword evidence="2" id="KW-0223">Dioxygenase</keyword>
<gene>
    <name evidence="6" type="ORF">ICJ84_08470</name>
</gene>
<reference evidence="6" key="1">
    <citation type="journal article" date="2013" name="Int. J. Syst. Evol. Microbiol.">
        <title>Aestuariibaculum suncheonense gen. nov., sp. nov., a marine bacterium of the family Flavobacteriaceae isolated from a tidal flat and emended descriptions of the genera Gaetbulibacter and Tamlana.</title>
        <authorList>
            <person name="Jeong S.H."/>
            <person name="Park M.S."/>
            <person name="Jin H.M."/>
            <person name="Lee K."/>
            <person name="Park W."/>
            <person name="Jeon C.O."/>
        </authorList>
    </citation>
    <scope>NUCLEOTIDE SEQUENCE</scope>
    <source>
        <strain evidence="6">SC17</strain>
    </source>
</reference>
<feature type="domain" description="Intradiol ring-cleavage dioxygenases" evidence="5">
    <location>
        <begin position="55"/>
        <end position="137"/>
    </location>
</feature>
<evidence type="ECO:0000313" key="6">
    <source>
        <dbReference type="EMBL" id="MBD0835466.1"/>
    </source>
</evidence>
<keyword evidence="3" id="KW-0560">Oxidoreductase</keyword>
<proteinExistence type="inferred from homology"/>
<feature type="chain" id="PRO_5035274502" description="Intradiol ring-cleavage dioxygenases domain-containing protein" evidence="4">
    <location>
        <begin position="23"/>
        <end position="209"/>
    </location>
</feature>
<keyword evidence="7" id="KW-1185">Reference proteome</keyword>
<protein>
    <recommendedName>
        <fullName evidence="5">Intradiol ring-cleavage dioxygenases domain-containing protein</fullName>
    </recommendedName>
</protein>
<comment type="similarity">
    <text evidence="1">Belongs to the intradiol ring-cleavage dioxygenase family.</text>
</comment>
<dbReference type="PANTHER" id="PTHR33711">
    <property type="entry name" value="DIOXYGENASE, PUTATIVE (AFU_ORTHOLOGUE AFUA_2G02910)-RELATED"/>
    <property type="match status" value="1"/>
</dbReference>
<name>A0A8J6Q7U9_9FLAO</name>
<dbReference type="AlphaFoldDB" id="A0A8J6Q7U9"/>
<dbReference type="InterPro" id="IPR015889">
    <property type="entry name" value="Intradiol_dOase_core"/>
</dbReference>
<feature type="signal peptide" evidence="4">
    <location>
        <begin position="1"/>
        <end position="22"/>
    </location>
</feature>
<sequence>MKALLSSLSIACLLVVGNMSQAQESASILDDMPPNYKKSSPIYLLSDYQLNNTDTIPDFADKPNKLKISGTIYESDGKTPAKDVVLFIFQPDEDGNYEMKRDSNRKRYVHHRAWIKTDADGKYTFYTFMPGKYLGEKELKQIHRIVKVPGKPEQGLSSFFFNDDPLIPELTLSCRAEAVKSMLRLEMKDGMLVANKDITLKRGVDILDQ</sequence>
<dbReference type="InterPro" id="IPR050770">
    <property type="entry name" value="Intradiol_RC_Dioxygenase"/>
</dbReference>
<organism evidence="6 7">
    <name type="scientific">Aestuariibaculum suncheonense</name>
    <dbReference type="NCBI Taxonomy" id="1028745"/>
    <lineage>
        <taxon>Bacteria</taxon>
        <taxon>Pseudomonadati</taxon>
        <taxon>Bacteroidota</taxon>
        <taxon>Flavobacteriia</taxon>
        <taxon>Flavobacteriales</taxon>
        <taxon>Flavobacteriaceae</taxon>
    </lineage>
</organism>